<reference evidence="12 13" key="1">
    <citation type="submission" date="2024-03" db="EMBL/GenBank/DDBJ databases">
        <title>Complete genome sequence of the green alga Chloropicon roscoffensis RCC1871.</title>
        <authorList>
            <person name="Lemieux C."/>
            <person name="Pombert J.-F."/>
            <person name="Otis C."/>
            <person name="Turmel M."/>
        </authorList>
    </citation>
    <scope>NUCLEOTIDE SEQUENCE [LARGE SCALE GENOMIC DNA]</scope>
    <source>
        <strain evidence="12 13">RCC1871</strain>
    </source>
</reference>
<dbReference type="Gene3D" id="3.40.50.2000">
    <property type="entry name" value="Glycogen Phosphorylase B"/>
    <property type="match status" value="2"/>
</dbReference>
<evidence type="ECO:0000313" key="12">
    <source>
        <dbReference type="EMBL" id="WZN60042.1"/>
    </source>
</evidence>
<keyword evidence="4" id="KW-0021">Allosteric enzyme</keyword>
<dbReference type="InterPro" id="IPR035090">
    <property type="entry name" value="Pyridoxal_P_attach_site"/>
</dbReference>
<keyword evidence="11" id="KW-0175">Coiled coil</keyword>
<feature type="coiled-coil region" evidence="11">
    <location>
        <begin position="34"/>
        <end position="64"/>
    </location>
</feature>
<dbReference type="NCBIfam" id="TIGR02093">
    <property type="entry name" value="P_ylase"/>
    <property type="match status" value="1"/>
</dbReference>
<dbReference type="Proteomes" id="UP001472866">
    <property type="component" value="Chromosome 02"/>
</dbReference>
<evidence type="ECO:0000313" key="13">
    <source>
        <dbReference type="Proteomes" id="UP001472866"/>
    </source>
</evidence>
<dbReference type="FunFam" id="3.40.50.2000:FF:000003">
    <property type="entry name" value="Alpha-1,4 glucan phosphorylase"/>
    <property type="match status" value="1"/>
</dbReference>
<organism evidence="12 13">
    <name type="scientific">Chloropicon roscoffensis</name>
    <dbReference type="NCBI Taxonomy" id="1461544"/>
    <lineage>
        <taxon>Eukaryota</taxon>
        <taxon>Viridiplantae</taxon>
        <taxon>Chlorophyta</taxon>
        <taxon>Chloropicophyceae</taxon>
        <taxon>Chloropicales</taxon>
        <taxon>Chloropicaceae</taxon>
        <taxon>Chloropicon</taxon>
    </lineage>
</organism>
<protein>
    <recommendedName>
        <fullName evidence="10">Alpha-1,4 glucan phosphorylase</fullName>
        <ecNumber evidence="10">2.4.1.1</ecNumber>
    </recommendedName>
</protein>
<evidence type="ECO:0000256" key="1">
    <source>
        <dbReference type="ARBA" id="ARBA00001275"/>
    </source>
</evidence>
<proteinExistence type="inferred from homology"/>
<sequence>MEEGEEETCARIEREVRDCLGDPNAAQLGNDPTLLRQKSYVDELEMEVDEEEEQADEKKKLMKEKLWKLMCTYLPCDVLSLQKSIVQHVEYTLARRRYKKDKGSFYQATAVSVRDRLIERWTDTQQYLSSKDTKRVYYLSLEYLLGRNLQNAMSCLALRNRYAAALEELGYKLEELTEEERDPGLGSGGLGRLASCFLDSLATLNYAAWGYGIRYKYGMFEQRLIGRAQAEFPDFWLKEGYPWEVERPDVQYLVKMYGQLEEDGKDPVTGRPRVNWVGGEDVIAEGFDIPVPGFHTWNTNNLRLWTSKASCEFNLGSFNDGQYYAAIGEKERSEPLTSVLYPCDNNAPGKELRLRQQYFYVSATLQDILRRYKKRPEHSLLDLPRKVAIQLNETHPAIAIPEFMRLLLDEECLGWKEAWHITQNTFAYTNHTVMPEALEVWPLPLMEQLLPRHLTIIYEINHHFLGEVRARWPADQGRVARMSIIEESEPKLIKMAHLAIIGCHRVNGVAQVHTGLLCSSLFPDFYEMWPQKFVNITNGVNHRRWMLQANPAMSAVISKWLGTHDWIHDLGLLARLKDLSSNPELQRDWQEAKMYNKRKLADFIKRECGIVVNAAAMFDVHVKRIHEYKRQLMNILGVAYRYLRILSLQQEGNTEALGQMVPRVVIFAGKAAPNYFVAKDVIKLVLAVAGRVNNDARIGDLLKVVFIPNYNVSMAELIIPGTDVSQHISTAGFEASGTSNMKFCMNGSLLLGSRDGANLEIEQSIGKDNMFMFGANTKEVDQLRRTINFRKPQMDGRLRWVLEEILSGRFGATFHDLVNSLQPGNDGYMVGHDFGSYLEANEVVDSIFKNPPAWTTKCIDSCASMSRFSSDRCIREYAEKIWQVVPHQFKPPGKVANVD</sequence>
<evidence type="ECO:0000256" key="7">
    <source>
        <dbReference type="ARBA" id="ARBA00022898"/>
    </source>
</evidence>
<keyword evidence="6 10" id="KW-0808">Transferase</keyword>
<comment type="cofactor">
    <cofactor evidence="2 10">
        <name>pyridoxal 5'-phosphate</name>
        <dbReference type="ChEBI" id="CHEBI:597326"/>
    </cofactor>
</comment>
<dbReference type="EMBL" id="CP151502">
    <property type="protein sequence ID" value="WZN60042.1"/>
    <property type="molecule type" value="Genomic_DNA"/>
</dbReference>
<gene>
    <name evidence="12" type="ORF">HKI87_02g15700</name>
</gene>
<keyword evidence="13" id="KW-1185">Reference proteome</keyword>
<keyword evidence="7 9" id="KW-0663">Pyridoxal phosphate</keyword>
<dbReference type="FunFam" id="3.40.50.2000:FF:000002">
    <property type="entry name" value="Alpha-1,4 glucan phosphorylase"/>
    <property type="match status" value="1"/>
</dbReference>
<dbReference type="PANTHER" id="PTHR11468:SF3">
    <property type="entry name" value="GLYCOGEN PHOSPHORYLASE, LIVER FORM"/>
    <property type="match status" value="1"/>
</dbReference>
<dbReference type="InterPro" id="IPR011833">
    <property type="entry name" value="Glycg_phsphrylas"/>
</dbReference>
<dbReference type="PIRSF" id="PIRSF000460">
    <property type="entry name" value="Pprylas_GlgP"/>
    <property type="match status" value="1"/>
</dbReference>
<evidence type="ECO:0000256" key="11">
    <source>
        <dbReference type="SAM" id="Coils"/>
    </source>
</evidence>
<feature type="modified residue" description="N6-(pyridoxal phosphate)lysine" evidence="9">
    <location>
        <position position="742"/>
    </location>
</feature>
<dbReference type="InterPro" id="IPR000811">
    <property type="entry name" value="Glyco_trans_35"/>
</dbReference>
<evidence type="ECO:0000256" key="9">
    <source>
        <dbReference type="PIRSR" id="PIRSR000460-1"/>
    </source>
</evidence>
<dbReference type="PROSITE" id="PS00102">
    <property type="entry name" value="PHOSPHORYLASE"/>
    <property type="match status" value="1"/>
</dbReference>
<dbReference type="Pfam" id="PF00343">
    <property type="entry name" value="Phosphorylase"/>
    <property type="match status" value="1"/>
</dbReference>
<comment type="function">
    <text evidence="10">Allosteric enzyme that catalyzes the rate-limiting step in glycogen catabolism, the phosphorolytic cleavage of glycogen to produce glucose-1-phosphate, and plays a central role in maintaining cellular and organismal glucose homeostasis.</text>
</comment>
<accession>A0AAX4P175</accession>
<dbReference type="CDD" id="cd04300">
    <property type="entry name" value="GT35_Glycogen_Phosphorylase"/>
    <property type="match status" value="1"/>
</dbReference>
<dbReference type="GO" id="GO:0030170">
    <property type="term" value="F:pyridoxal phosphate binding"/>
    <property type="evidence" value="ECO:0007669"/>
    <property type="project" value="InterPro"/>
</dbReference>
<keyword evidence="8 10" id="KW-0119">Carbohydrate metabolism</keyword>
<evidence type="ECO:0000256" key="5">
    <source>
        <dbReference type="ARBA" id="ARBA00022676"/>
    </source>
</evidence>
<dbReference type="AlphaFoldDB" id="A0AAX4P175"/>
<name>A0AAX4P175_9CHLO</name>
<dbReference type="GO" id="GO:0008184">
    <property type="term" value="F:glycogen phosphorylase activity"/>
    <property type="evidence" value="ECO:0007669"/>
    <property type="project" value="InterPro"/>
</dbReference>
<evidence type="ECO:0000256" key="8">
    <source>
        <dbReference type="ARBA" id="ARBA00023277"/>
    </source>
</evidence>
<keyword evidence="5 10" id="KW-0328">Glycosyltransferase</keyword>
<evidence type="ECO:0000256" key="10">
    <source>
        <dbReference type="RuleBase" id="RU000587"/>
    </source>
</evidence>
<evidence type="ECO:0000256" key="3">
    <source>
        <dbReference type="ARBA" id="ARBA00006047"/>
    </source>
</evidence>
<evidence type="ECO:0000256" key="2">
    <source>
        <dbReference type="ARBA" id="ARBA00001933"/>
    </source>
</evidence>
<comment type="catalytic activity">
    <reaction evidence="1 10">
        <text>[(1-&gt;4)-alpha-D-glucosyl](n) + phosphate = [(1-&gt;4)-alpha-D-glucosyl](n-1) + alpha-D-glucose 1-phosphate</text>
        <dbReference type="Rhea" id="RHEA:41732"/>
        <dbReference type="Rhea" id="RHEA-COMP:9584"/>
        <dbReference type="Rhea" id="RHEA-COMP:9586"/>
        <dbReference type="ChEBI" id="CHEBI:15444"/>
        <dbReference type="ChEBI" id="CHEBI:43474"/>
        <dbReference type="ChEBI" id="CHEBI:58601"/>
        <dbReference type="EC" id="2.4.1.1"/>
    </reaction>
</comment>
<dbReference type="GO" id="GO:0005980">
    <property type="term" value="P:glycogen catabolic process"/>
    <property type="evidence" value="ECO:0007669"/>
    <property type="project" value="TreeGrafter"/>
</dbReference>
<comment type="similarity">
    <text evidence="3 10">Belongs to the glycogen phosphorylase family.</text>
</comment>
<dbReference type="GO" id="GO:0005737">
    <property type="term" value="C:cytoplasm"/>
    <property type="evidence" value="ECO:0007669"/>
    <property type="project" value="TreeGrafter"/>
</dbReference>
<dbReference type="PANTHER" id="PTHR11468">
    <property type="entry name" value="GLYCOGEN PHOSPHORYLASE"/>
    <property type="match status" value="1"/>
</dbReference>
<dbReference type="EC" id="2.4.1.1" evidence="10"/>
<evidence type="ECO:0000256" key="6">
    <source>
        <dbReference type="ARBA" id="ARBA00022679"/>
    </source>
</evidence>
<evidence type="ECO:0000256" key="4">
    <source>
        <dbReference type="ARBA" id="ARBA00022533"/>
    </source>
</evidence>
<dbReference type="SUPFAM" id="SSF53756">
    <property type="entry name" value="UDP-Glycosyltransferase/glycogen phosphorylase"/>
    <property type="match status" value="1"/>
</dbReference>